<dbReference type="PROSITE" id="PS01063">
    <property type="entry name" value="SIGMA70_ECF"/>
    <property type="match status" value="1"/>
</dbReference>
<dbReference type="InterPro" id="IPR039425">
    <property type="entry name" value="RNA_pol_sigma-70-like"/>
</dbReference>
<dbReference type="InterPro" id="IPR036388">
    <property type="entry name" value="WH-like_DNA-bd_sf"/>
</dbReference>
<feature type="domain" description="RNA polymerase sigma-70 region 2" evidence="7">
    <location>
        <begin position="81"/>
        <end position="147"/>
    </location>
</feature>
<proteinExistence type="inferred from homology"/>
<gene>
    <name evidence="9" type="ORF">AVDCRST_MAG56-5525</name>
</gene>
<dbReference type="Pfam" id="PF08281">
    <property type="entry name" value="Sigma70_r4_2"/>
    <property type="match status" value="1"/>
</dbReference>
<keyword evidence="3 6" id="KW-0731">Sigma factor</keyword>
<dbReference type="InterPro" id="IPR013324">
    <property type="entry name" value="RNA_pol_sigma_r3/r4-like"/>
</dbReference>
<evidence type="ECO:0000256" key="4">
    <source>
        <dbReference type="ARBA" id="ARBA00023125"/>
    </source>
</evidence>
<sequence length="232" mass="26718">MTHFMPPAHHILNPIPQSICLPSLFFFNFPEKNSPPGATPARWGYSLGRILDHLEAQLYYDIHQPVVERCRLGDRKAQYELYKLYAKAMLNVAYRITNNQAEAEDVLQEAFLSAFRHIHAYKGDATFGSWLKRIVVHQALGVVRKRKVRFDEIGERDYADAGEGTDERELEWEVGRVRKAIGQLPDGYRVVLSLYLLEGYDHQEIADILGITESTSKSQYSRARQKLLQLLK</sequence>
<dbReference type="EMBL" id="CADCTQ010000458">
    <property type="protein sequence ID" value="CAA9302203.1"/>
    <property type="molecule type" value="Genomic_DNA"/>
</dbReference>
<dbReference type="SUPFAM" id="SSF88659">
    <property type="entry name" value="Sigma3 and sigma4 domains of RNA polymerase sigma factors"/>
    <property type="match status" value="1"/>
</dbReference>
<dbReference type="PANTHER" id="PTHR43133">
    <property type="entry name" value="RNA POLYMERASE ECF-TYPE SIGMA FACTO"/>
    <property type="match status" value="1"/>
</dbReference>
<dbReference type="SUPFAM" id="SSF88946">
    <property type="entry name" value="Sigma2 domain of RNA polymerase sigma factors"/>
    <property type="match status" value="1"/>
</dbReference>
<dbReference type="NCBIfam" id="TIGR02937">
    <property type="entry name" value="sigma70-ECF"/>
    <property type="match status" value="1"/>
</dbReference>
<dbReference type="Gene3D" id="1.10.10.10">
    <property type="entry name" value="Winged helix-like DNA-binding domain superfamily/Winged helix DNA-binding domain"/>
    <property type="match status" value="1"/>
</dbReference>
<dbReference type="GO" id="GO:0003677">
    <property type="term" value="F:DNA binding"/>
    <property type="evidence" value="ECO:0007669"/>
    <property type="project" value="UniProtKB-KW"/>
</dbReference>
<accession>A0A6J4KCW1</accession>
<dbReference type="InterPro" id="IPR000838">
    <property type="entry name" value="RNA_pol_sigma70_ECF_CS"/>
</dbReference>
<dbReference type="GO" id="GO:0006352">
    <property type="term" value="P:DNA-templated transcription initiation"/>
    <property type="evidence" value="ECO:0007669"/>
    <property type="project" value="InterPro"/>
</dbReference>
<evidence type="ECO:0000256" key="3">
    <source>
        <dbReference type="ARBA" id="ARBA00023082"/>
    </source>
</evidence>
<keyword evidence="2 6" id="KW-0805">Transcription regulation</keyword>
<evidence type="ECO:0000313" key="9">
    <source>
        <dbReference type="EMBL" id="CAA9302203.1"/>
    </source>
</evidence>
<dbReference type="Pfam" id="PF04542">
    <property type="entry name" value="Sigma70_r2"/>
    <property type="match status" value="1"/>
</dbReference>
<evidence type="ECO:0000256" key="6">
    <source>
        <dbReference type="RuleBase" id="RU000716"/>
    </source>
</evidence>
<name>A0A6J4KCW1_9SPHI</name>
<feature type="domain" description="RNA polymerase sigma factor 70 region 4 type 2" evidence="8">
    <location>
        <begin position="176"/>
        <end position="227"/>
    </location>
</feature>
<evidence type="ECO:0000256" key="1">
    <source>
        <dbReference type="ARBA" id="ARBA00010641"/>
    </source>
</evidence>
<protein>
    <recommendedName>
        <fullName evidence="6">RNA polymerase sigma factor</fullName>
    </recommendedName>
</protein>
<dbReference type="AlphaFoldDB" id="A0A6J4KCW1"/>
<comment type="similarity">
    <text evidence="1 6">Belongs to the sigma-70 factor family. ECF subfamily.</text>
</comment>
<organism evidence="9">
    <name type="scientific">uncultured Cytophagales bacterium</name>
    <dbReference type="NCBI Taxonomy" id="158755"/>
    <lineage>
        <taxon>Bacteria</taxon>
        <taxon>Pseudomonadati</taxon>
        <taxon>Bacteroidota</taxon>
        <taxon>Sphingobacteriia</taxon>
        <taxon>Sphingobacteriales</taxon>
        <taxon>environmental samples</taxon>
    </lineage>
</organism>
<reference evidence="9" key="1">
    <citation type="submission" date="2020-02" db="EMBL/GenBank/DDBJ databases">
        <authorList>
            <person name="Meier V. D."/>
        </authorList>
    </citation>
    <scope>NUCLEOTIDE SEQUENCE</scope>
    <source>
        <strain evidence="9">AVDCRST_MAG56</strain>
    </source>
</reference>
<dbReference type="InterPro" id="IPR013325">
    <property type="entry name" value="RNA_pol_sigma_r2"/>
</dbReference>
<dbReference type="InterPro" id="IPR014284">
    <property type="entry name" value="RNA_pol_sigma-70_dom"/>
</dbReference>
<dbReference type="CDD" id="cd06171">
    <property type="entry name" value="Sigma70_r4"/>
    <property type="match status" value="1"/>
</dbReference>
<dbReference type="InterPro" id="IPR013249">
    <property type="entry name" value="RNA_pol_sigma70_r4_t2"/>
</dbReference>
<evidence type="ECO:0000256" key="2">
    <source>
        <dbReference type="ARBA" id="ARBA00023015"/>
    </source>
</evidence>
<dbReference type="PANTHER" id="PTHR43133:SF51">
    <property type="entry name" value="RNA POLYMERASE SIGMA FACTOR"/>
    <property type="match status" value="1"/>
</dbReference>
<dbReference type="InterPro" id="IPR007627">
    <property type="entry name" value="RNA_pol_sigma70_r2"/>
</dbReference>
<dbReference type="GO" id="GO:0016987">
    <property type="term" value="F:sigma factor activity"/>
    <property type="evidence" value="ECO:0007669"/>
    <property type="project" value="UniProtKB-KW"/>
</dbReference>
<keyword evidence="5 6" id="KW-0804">Transcription</keyword>
<evidence type="ECO:0000259" key="7">
    <source>
        <dbReference type="Pfam" id="PF04542"/>
    </source>
</evidence>
<evidence type="ECO:0000256" key="5">
    <source>
        <dbReference type="ARBA" id="ARBA00023163"/>
    </source>
</evidence>
<dbReference type="Gene3D" id="1.10.1740.10">
    <property type="match status" value="1"/>
</dbReference>
<evidence type="ECO:0000259" key="8">
    <source>
        <dbReference type="Pfam" id="PF08281"/>
    </source>
</evidence>
<keyword evidence="4 6" id="KW-0238">DNA-binding</keyword>